<organism evidence="2 3">
    <name type="scientific">Nitrosococcus oceani (strain ATCC 19707 / BCRC 17464 / JCM 30415 / NCIMB 11848 / C-107)</name>
    <dbReference type="NCBI Taxonomy" id="323261"/>
    <lineage>
        <taxon>Bacteria</taxon>
        <taxon>Pseudomonadati</taxon>
        <taxon>Pseudomonadota</taxon>
        <taxon>Gammaproteobacteria</taxon>
        <taxon>Chromatiales</taxon>
        <taxon>Chromatiaceae</taxon>
        <taxon>Nitrosococcus</taxon>
    </lineage>
</organism>
<proteinExistence type="predicted"/>
<dbReference type="InterPro" id="IPR038717">
    <property type="entry name" value="Tc1-like_DDE_dom"/>
</dbReference>
<dbReference type="PANTHER" id="PTHR46564">
    <property type="entry name" value="TRANSPOSASE"/>
    <property type="match status" value="1"/>
</dbReference>
<feature type="domain" description="Tc1-like transposase DDE" evidence="1">
    <location>
        <begin position="48"/>
        <end position="174"/>
    </location>
</feature>
<evidence type="ECO:0000313" key="3">
    <source>
        <dbReference type="Proteomes" id="UP000006838"/>
    </source>
</evidence>
<reference evidence="3" key="1">
    <citation type="journal article" date="2006" name="Appl. Environ. Microbiol.">
        <title>Complete genome sequence of the marine, chemolithoautotrophic, ammonia-oxidizing bacterium Nitrosococcus oceani ATCC 19707.</title>
        <authorList>
            <person name="Klotz M.G."/>
            <person name="Arp D.J."/>
            <person name="Chain P.S.G."/>
            <person name="El-Sheikh A.F."/>
            <person name="Hauser L.J."/>
            <person name="Hommes N.G."/>
            <person name="Larimer F.W."/>
            <person name="Malfatti S.A."/>
            <person name="Norton J.M."/>
            <person name="Poret-Peterson A.T."/>
            <person name="Vergez L.M."/>
            <person name="Ward B.B."/>
        </authorList>
    </citation>
    <scope>NUCLEOTIDE SEQUENCE [LARGE SCALE GENOMIC DNA]</scope>
    <source>
        <strain evidence="3">ATCC 19707 / BCRC 17464 / NCIMB 11848 / C-107</strain>
    </source>
</reference>
<protein>
    <submittedName>
        <fullName evidence="2">Transposase of IS630 family insertion sequence ISY100e (ISS1987)</fullName>
    </submittedName>
</protein>
<keyword evidence="3" id="KW-1185">Reference proteome</keyword>
<dbReference type="PANTHER" id="PTHR46564:SF1">
    <property type="entry name" value="TRANSPOSASE"/>
    <property type="match status" value="1"/>
</dbReference>
<dbReference type="eggNOG" id="COG3335">
    <property type="taxonomic scope" value="Bacteria"/>
</dbReference>
<dbReference type="Gene3D" id="3.30.420.10">
    <property type="entry name" value="Ribonuclease H-like superfamily/Ribonuclease H"/>
    <property type="match status" value="1"/>
</dbReference>
<dbReference type="InParanoid" id="Q3JF37"/>
<accession>Q3JF37</accession>
<dbReference type="EMBL" id="CP000127">
    <property type="protein sequence ID" value="ABA56559.1"/>
    <property type="molecule type" value="Genomic_DNA"/>
</dbReference>
<evidence type="ECO:0000259" key="1">
    <source>
        <dbReference type="Pfam" id="PF13358"/>
    </source>
</evidence>
<dbReference type="HOGENOM" id="CLU_056788_10_1_6"/>
<dbReference type="Pfam" id="PF13358">
    <property type="entry name" value="DDE_3"/>
    <property type="match status" value="1"/>
</dbReference>
<sequence>MFNVGVSRRMHDALKRLGIRKKRVMPYEKQAFLGKLAAGDRTFGFRNLVYIDESGFKAHCHRDAGWVDKGQQLLRLSSASANAAPTWAWPSAITPGGRKKEWLAPMLLEGSCTSQLLETWVEQCLIKALHDPTLIIMGNASFHHHKRIQDIVAKDYHDMIPLLPSSADLNPIEKTKIIHGTGGGN</sequence>
<dbReference type="AlphaFoldDB" id="Q3JF37"/>
<dbReference type="InterPro" id="IPR036397">
    <property type="entry name" value="RNaseH_sf"/>
</dbReference>
<name>Q3JF37_NITOC</name>
<dbReference type="GO" id="GO:0003676">
    <property type="term" value="F:nucleic acid binding"/>
    <property type="evidence" value="ECO:0007669"/>
    <property type="project" value="InterPro"/>
</dbReference>
<dbReference type="Proteomes" id="UP000006838">
    <property type="component" value="Chromosome"/>
</dbReference>
<evidence type="ECO:0000313" key="2">
    <source>
        <dbReference type="EMBL" id="ABA56559.1"/>
    </source>
</evidence>
<dbReference type="KEGG" id="noc:Noc_0017"/>
<gene>
    <name evidence="2" type="ordered locus">Noc_0017</name>
</gene>
<dbReference type="STRING" id="323261.Noc_0017"/>